<reference evidence="2" key="1">
    <citation type="submission" date="2019-09" db="EMBL/GenBank/DDBJ databases">
        <title>Characterisation of the sponge microbiome using genome-centric metagenomics.</title>
        <authorList>
            <person name="Engelberts J.P."/>
            <person name="Robbins S.J."/>
            <person name="De Goeij J.M."/>
            <person name="Aranda M."/>
            <person name="Bell S.C."/>
            <person name="Webster N.S."/>
        </authorList>
    </citation>
    <scope>NUCLEOTIDE SEQUENCE</scope>
    <source>
        <strain evidence="2">SB0664_bin_43</strain>
    </source>
</reference>
<proteinExistence type="predicted"/>
<feature type="domain" description="DUF6314" evidence="1">
    <location>
        <begin position="18"/>
        <end position="144"/>
    </location>
</feature>
<gene>
    <name evidence="2" type="ORF">F4Y60_06270</name>
</gene>
<evidence type="ECO:0000259" key="1">
    <source>
        <dbReference type="Pfam" id="PF19834"/>
    </source>
</evidence>
<accession>A0A6B0XY77</accession>
<comment type="caution">
    <text evidence="2">The sequence shown here is derived from an EMBL/GenBank/DDBJ whole genome shotgun (WGS) entry which is preliminary data.</text>
</comment>
<organism evidence="2">
    <name type="scientific">Boseongicola sp. SB0664_bin_43</name>
    <dbReference type="NCBI Taxonomy" id="2604844"/>
    <lineage>
        <taxon>Bacteria</taxon>
        <taxon>Pseudomonadati</taxon>
        <taxon>Pseudomonadota</taxon>
        <taxon>Alphaproteobacteria</taxon>
        <taxon>Rhodobacterales</taxon>
        <taxon>Paracoccaceae</taxon>
        <taxon>Boseongicola</taxon>
    </lineage>
</organism>
<dbReference type="EMBL" id="VXRY01000252">
    <property type="protein sequence ID" value="MXY33684.1"/>
    <property type="molecule type" value="Genomic_DNA"/>
</dbReference>
<dbReference type="AlphaFoldDB" id="A0A6B0XY77"/>
<sequence>MEWLAEASSAEFASLWSLAGQWTLARQIRHADGRENSLSGRAVFTRSGSRLIQEESGLLRLDDQALEARQRLVWKQEGPLLKVHFADMRPFHEFSLGNANPEAVHGCPPDRYHVAYDFALWPTWGSVWTVTGPRKDYVMNSTYTPDQGR</sequence>
<name>A0A6B0XY77_9RHOB</name>
<dbReference type="InterPro" id="IPR045632">
    <property type="entry name" value="DUF6314"/>
</dbReference>
<dbReference type="Pfam" id="PF19834">
    <property type="entry name" value="DUF6314"/>
    <property type="match status" value="1"/>
</dbReference>
<evidence type="ECO:0000313" key="2">
    <source>
        <dbReference type="EMBL" id="MXY33684.1"/>
    </source>
</evidence>
<protein>
    <submittedName>
        <fullName evidence="2">Trigger factor</fullName>
    </submittedName>
</protein>